<feature type="compositionally biased region" description="Polar residues" evidence="1">
    <location>
        <begin position="18"/>
        <end position="28"/>
    </location>
</feature>
<feature type="compositionally biased region" description="Low complexity" evidence="1">
    <location>
        <begin position="29"/>
        <end position="45"/>
    </location>
</feature>
<feature type="non-terminal residue" evidence="2">
    <location>
        <position position="56"/>
    </location>
</feature>
<comment type="caution">
    <text evidence="2">The sequence shown here is derived from an EMBL/GenBank/DDBJ whole genome shotgun (WGS) entry which is preliminary data.</text>
</comment>
<evidence type="ECO:0000313" key="2">
    <source>
        <dbReference type="EMBL" id="CAG8809450.1"/>
    </source>
</evidence>
<evidence type="ECO:0000256" key="1">
    <source>
        <dbReference type="SAM" id="MobiDB-lite"/>
    </source>
</evidence>
<organism evidence="2 3">
    <name type="scientific">Dentiscutata erythropus</name>
    <dbReference type="NCBI Taxonomy" id="1348616"/>
    <lineage>
        <taxon>Eukaryota</taxon>
        <taxon>Fungi</taxon>
        <taxon>Fungi incertae sedis</taxon>
        <taxon>Mucoromycota</taxon>
        <taxon>Glomeromycotina</taxon>
        <taxon>Glomeromycetes</taxon>
        <taxon>Diversisporales</taxon>
        <taxon>Gigasporaceae</taxon>
        <taxon>Dentiscutata</taxon>
    </lineage>
</organism>
<evidence type="ECO:0000313" key="3">
    <source>
        <dbReference type="Proteomes" id="UP000789405"/>
    </source>
</evidence>
<proteinExistence type="predicted"/>
<protein>
    <submittedName>
        <fullName evidence="2">17196_t:CDS:1</fullName>
    </submittedName>
</protein>
<gene>
    <name evidence="2" type="ORF">DERYTH_LOCUS25099</name>
</gene>
<reference evidence="2" key="1">
    <citation type="submission" date="2021-06" db="EMBL/GenBank/DDBJ databases">
        <authorList>
            <person name="Kallberg Y."/>
            <person name="Tangrot J."/>
            <person name="Rosling A."/>
        </authorList>
    </citation>
    <scope>NUCLEOTIDE SEQUENCE</scope>
    <source>
        <strain evidence="2">MA453B</strain>
    </source>
</reference>
<name>A0A9N9PBR5_9GLOM</name>
<feature type="non-terminal residue" evidence="2">
    <location>
        <position position="1"/>
    </location>
</feature>
<keyword evidence="3" id="KW-1185">Reference proteome</keyword>
<sequence>GGLWRPQKGGKFAKMSKKGTQNLAITRNESSISSESSDTIATSTSQSQDIQVADGS</sequence>
<accession>A0A9N9PBR5</accession>
<dbReference type="AlphaFoldDB" id="A0A9N9PBR5"/>
<dbReference type="EMBL" id="CAJVPY010045109">
    <property type="protein sequence ID" value="CAG8809450.1"/>
    <property type="molecule type" value="Genomic_DNA"/>
</dbReference>
<feature type="region of interest" description="Disordered" evidence="1">
    <location>
        <begin position="1"/>
        <end position="56"/>
    </location>
</feature>
<dbReference type="Proteomes" id="UP000789405">
    <property type="component" value="Unassembled WGS sequence"/>
</dbReference>